<dbReference type="GO" id="GO:0051536">
    <property type="term" value="F:iron-sulfur cluster binding"/>
    <property type="evidence" value="ECO:0007669"/>
    <property type="project" value="UniProtKB-KW"/>
</dbReference>
<evidence type="ECO:0000259" key="6">
    <source>
        <dbReference type="Pfam" id="PF01507"/>
    </source>
</evidence>
<dbReference type="Pfam" id="PF01507">
    <property type="entry name" value="PAPS_reduct"/>
    <property type="match status" value="1"/>
</dbReference>
<dbReference type="InterPro" id="IPR002500">
    <property type="entry name" value="PAPS_reduct_dom"/>
</dbReference>
<dbReference type="InterPro" id="IPR004511">
    <property type="entry name" value="PAPS/APS_Rdtase"/>
</dbReference>
<dbReference type="PANTHER" id="PTHR46482:SF9">
    <property type="entry name" value="5'-ADENYLYLSULFATE REDUCTASE 1, CHLOROPLASTIC"/>
    <property type="match status" value="1"/>
</dbReference>
<dbReference type="PANTHER" id="PTHR46482">
    <property type="entry name" value="5'-ADENYLYLSULFATE REDUCTASE 3, CHLOROPLASTIC"/>
    <property type="match status" value="1"/>
</dbReference>
<evidence type="ECO:0000256" key="5">
    <source>
        <dbReference type="ARBA" id="ARBA00023014"/>
    </source>
</evidence>
<proteinExistence type="inferred from homology"/>
<sequence>MNKETLDNWNKEVAKFTPRQIIDFAFSHIEGPMTMATSLSIEDQYLLFLIHNSGHKCDFFTLDTGRLPQETYDTIAATEKHFGVKIKIVFPDHQQVEELVNEHGVNCFYDSFELRKACCHIRKTIPMDRGLAGKSAWFTGLRREQSITRINIPVFDLNEKTGIIKISPLADMFEKEVWDEIDKNNIPFNILQKQGYRSLGCLPCTRPVSDDDDFRAGRWWWENPENKECGIHKK</sequence>
<dbReference type="HAMAP" id="MF_00063">
    <property type="entry name" value="CysH"/>
    <property type="match status" value="1"/>
</dbReference>
<evidence type="ECO:0000256" key="4">
    <source>
        <dbReference type="ARBA" id="ARBA00023004"/>
    </source>
</evidence>
<dbReference type="GO" id="GO:0046872">
    <property type="term" value="F:metal ion binding"/>
    <property type="evidence" value="ECO:0007669"/>
    <property type="project" value="UniProtKB-KW"/>
</dbReference>
<dbReference type="InterPro" id="IPR014729">
    <property type="entry name" value="Rossmann-like_a/b/a_fold"/>
</dbReference>
<dbReference type="SUPFAM" id="SSF52402">
    <property type="entry name" value="Adenine nucleotide alpha hydrolases-like"/>
    <property type="match status" value="1"/>
</dbReference>
<keyword evidence="4" id="KW-0408">Iron</keyword>
<keyword evidence="5" id="KW-0411">Iron-sulfur</keyword>
<feature type="domain" description="Phosphoadenosine phosphosulphate reductase" evidence="6">
    <location>
        <begin position="34"/>
        <end position="207"/>
    </location>
</feature>
<dbReference type="GO" id="GO:0043866">
    <property type="term" value="F:adenylyl-sulfate reductase (thioredoxin) activity"/>
    <property type="evidence" value="ECO:0007669"/>
    <property type="project" value="UniProtKB-EC"/>
</dbReference>
<organism evidence="7">
    <name type="scientific">bioreactor metagenome</name>
    <dbReference type="NCBI Taxonomy" id="1076179"/>
    <lineage>
        <taxon>unclassified sequences</taxon>
        <taxon>metagenomes</taxon>
        <taxon>ecological metagenomes</taxon>
    </lineage>
</organism>
<gene>
    <name evidence="7" type="primary">cysH_13</name>
    <name evidence="7" type="ORF">SDC9_71710</name>
</gene>
<name>A0A644Y9Q4_9ZZZZ</name>
<reference evidence="7" key="1">
    <citation type="submission" date="2019-08" db="EMBL/GenBank/DDBJ databases">
        <authorList>
            <person name="Kucharzyk K."/>
            <person name="Murdoch R.W."/>
            <person name="Higgins S."/>
            <person name="Loffler F."/>
        </authorList>
    </citation>
    <scope>NUCLEOTIDE SEQUENCE</scope>
</reference>
<dbReference type="GO" id="GO:0019379">
    <property type="term" value="P:sulfate assimilation, phosphoadenylyl sulfate reduction by phosphoadenylyl-sulfate reductase (thioredoxin)"/>
    <property type="evidence" value="ECO:0007669"/>
    <property type="project" value="InterPro"/>
</dbReference>
<evidence type="ECO:0000256" key="1">
    <source>
        <dbReference type="ARBA" id="ARBA00001966"/>
    </source>
</evidence>
<accession>A0A644Y9Q4</accession>
<dbReference type="AlphaFoldDB" id="A0A644Y9Q4"/>
<evidence type="ECO:0000256" key="2">
    <source>
        <dbReference type="ARBA" id="ARBA00022723"/>
    </source>
</evidence>
<keyword evidence="2" id="KW-0479">Metal-binding</keyword>
<dbReference type="PIRSF" id="PIRSF000857">
    <property type="entry name" value="PAPS_reductase"/>
    <property type="match status" value="1"/>
</dbReference>
<dbReference type="EC" id="1.8.4.10" evidence="7"/>
<evidence type="ECO:0000313" key="7">
    <source>
        <dbReference type="EMBL" id="MPM25220.1"/>
    </source>
</evidence>
<comment type="cofactor">
    <cofactor evidence="1">
        <name>[4Fe-4S] cluster</name>
        <dbReference type="ChEBI" id="CHEBI:49883"/>
    </cofactor>
</comment>
<comment type="caution">
    <text evidence="7">The sequence shown here is derived from an EMBL/GenBank/DDBJ whole genome shotgun (WGS) entry which is preliminary data.</text>
</comment>
<keyword evidence="3 7" id="KW-0560">Oxidoreductase</keyword>
<dbReference type="NCBIfam" id="NF002537">
    <property type="entry name" value="PRK02090.1"/>
    <property type="match status" value="1"/>
</dbReference>
<dbReference type="Gene3D" id="3.40.50.620">
    <property type="entry name" value="HUPs"/>
    <property type="match status" value="1"/>
</dbReference>
<dbReference type="CDD" id="cd23945">
    <property type="entry name" value="PAPS_reductase"/>
    <property type="match status" value="1"/>
</dbReference>
<dbReference type="GO" id="GO:0004604">
    <property type="term" value="F:phosphoadenylyl-sulfate reductase (thioredoxin) activity"/>
    <property type="evidence" value="ECO:0007669"/>
    <property type="project" value="InterPro"/>
</dbReference>
<dbReference type="EMBL" id="VSSQ01004443">
    <property type="protein sequence ID" value="MPM25220.1"/>
    <property type="molecule type" value="Genomic_DNA"/>
</dbReference>
<evidence type="ECO:0000256" key="3">
    <source>
        <dbReference type="ARBA" id="ARBA00023002"/>
    </source>
</evidence>
<protein>
    <submittedName>
        <fullName evidence="7">Thioredoxin-dependent 5'-adenylylsulfate reductase</fullName>
        <ecNumber evidence="7">1.8.4.10</ecNumber>
    </submittedName>
</protein>